<dbReference type="AlphaFoldDB" id="A0A814X7L2"/>
<dbReference type="Proteomes" id="UP000681967">
    <property type="component" value="Unassembled WGS sequence"/>
</dbReference>
<evidence type="ECO:0000313" key="8">
    <source>
        <dbReference type="Proteomes" id="UP000663855"/>
    </source>
</evidence>
<accession>A0A814X7L2</accession>
<keyword evidence="2" id="KW-0479">Metal-binding</keyword>
<proteinExistence type="predicted"/>
<evidence type="ECO:0000256" key="3">
    <source>
        <dbReference type="PROSITE-ProRule" id="PRU00325"/>
    </source>
</evidence>
<comment type="caution">
    <text evidence="6">The sequence shown here is derived from an EMBL/GenBank/DDBJ whole genome shotgun (WGS) entry which is preliminary data.</text>
</comment>
<name>A0A814X7L2_9BILA</name>
<dbReference type="Proteomes" id="UP000663855">
    <property type="component" value="Unassembled WGS sequence"/>
</dbReference>
<evidence type="ECO:0000256" key="2">
    <source>
        <dbReference type="ARBA" id="ARBA00022723"/>
    </source>
</evidence>
<dbReference type="InterPro" id="IPR027806">
    <property type="entry name" value="HARBI1_dom"/>
</dbReference>
<protein>
    <recommendedName>
        <fullName evidence="5">SWIM-type domain-containing protein</fullName>
    </recommendedName>
</protein>
<evidence type="ECO:0000313" key="7">
    <source>
        <dbReference type="EMBL" id="CAF4365157.1"/>
    </source>
</evidence>
<dbReference type="EMBL" id="CAJOBH010048060">
    <property type="protein sequence ID" value="CAF4365157.1"/>
    <property type="molecule type" value="Genomic_DNA"/>
</dbReference>
<evidence type="ECO:0000259" key="5">
    <source>
        <dbReference type="PROSITE" id="PS50966"/>
    </source>
</evidence>
<dbReference type="EMBL" id="CAJNOV010005444">
    <property type="protein sequence ID" value="CAF1210431.1"/>
    <property type="molecule type" value="Genomic_DNA"/>
</dbReference>
<feature type="domain" description="SWIM-type" evidence="5">
    <location>
        <begin position="665"/>
        <end position="704"/>
    </location>
</feature>
<gene>
    <name evidence="7" type="ORF">BYL167_LOCUS30079</name>
    <name evidence="6" type="ORF">CJN711_LOCUS12491</name>
</gene>
<keyword evidence="3" id="KW-0863">Zinc-finger</keyword>
<evidence type="ECO:0000256" key="4">
    <source>
        <dbReference type="SAM" id="MobiDB-lite"/>
    </source>
</evidence>
<dbReference type="GO" id="GO:0008270">
    <property type="term" value="F:zinc ion binding"/>
    <property type="evidence" value="ECO:0007669"/>
    <property type="project" value="UniProtKB-KW"/>
</dbReference>
<evidence type="ECO:0000256" key="1">
    <source>
        <dbReference type="ARBA" id="ARBA00001968"/>
    </source>
</evidence>
<dbReference type="Pfam" id="PF13359">
    <property type="entry name" value="DDE_Tnp_4"/>
    <property type="match status" value="1"/>
</dbReference>
<dbReference type="PANTHER" id="PTHR23080">
    <property type="entry name" value="THAP DOMAIN PROTEIN"/>
    <property type="match status" value="1"/>
</dbReference>
<dbReference type="InterPro" id="IPR007527">
    <property type="entry name" value="Znf_SWIM"/>
</dbReference>
<keyword evidence="3" id="KW-0862">Zinc</keyword>
<evidence type="ECO:0000313" key="6">
    <source>
        <dbReference type="EMBL" id="CAF1210431.1"/>
    </source>
</evidence>
<comment type="cofactor">
    <cofactor evidence="1">
        <name>a divalent metal cation</name>
        <dbReference type="ChEBI" id="CHEBI:60240"/>
    </cofactor>
</comment>
<organism evidence="6 8">
    <name type="scientific">Rotaria magnacalcarata</name>
    <dbReference type="NCBI Taxonomy" id="392030"/>
    <lineage>
        <taxon>Eukaryota</taxon>
        <taxon>Metazoa</taxon>
        <taxon>Spiralia</taxon>
        <taxon>Gnathifera</taxon>
        <taxon>Rotifera</taxon>
        <taxon>Eurotatoria</taxon>
        <taxon>Bdelloidea</taxon>
        <taxon>Philodinida</taxon>
        <taxon>Philodinidae</taxon>
        <taxon>Rotaria</taxon>
    </lineage>
</organism>
<feature type="region of interest" description="Disordered" evidence="4">
    <location>
        <begin position="88"/>
        <end position="120"/>
    </location>
</feature>
<sequence length="756" mass="86886">MDTLNVHSCYLCEKGFRKNERIRSLENYEALWNFVVANKLVRINLHNGCYIKLYNKKRNAQNDTENQGEGVTMNLDLQRVDVGTQTDFTLDHSTNQSRTTTDDSTVHNENSYQPPSSISSNVTTSTSNNCIELPFYRLAKSNKTCSICGKDFALKNISCQEVDQTTRVQSLLDHHIYIPNGSRCCSSHCAENELSTQSIDKIKTNKQNHCTIKRDEFISILDAMKKELQSKNDQINQLGKNPPLNFDEDPMLMSDSNCRVLTGLTRDQFSDLCSAIPASALRHTDVRSPRTAIACLLVKLRLGLSHEALCTLFCIDDKRKMARILDRACTAIKKYFVPKHLGFDHIERSKVIKDHTRPLAKILLGENDSDQAILILDGTYCYIQKSSNNLLQRRTYSMHKGRPLVKPMMIVSTDGYIISTIGPFLADGLNNDAQIMKNIIYNNQDGFMDWVRPNDLFVVDRGFRDCVPHLEKFGYKVKMPFFLNKNQSQFTTAEANETRLITKIRWVIESANGRVKQWQFFNKIIPNSMLEKIDDYFQIVCAMINCYRPVFIQDTSHDDEIAAKMLNLVKQNNAIKNYVEKMKAKKGRTVKWIEIAATNEIDNFPKMTFNELQDLTLGIYQLKQARSYIAEHISSHGSFIVKVTSERRDLLRVEIQSRHKKNTKYDVYVQYDNRSISGWYCTCINGCRVVGCCAHVATIIYYLAYARHNRQQLQRRTFNYYNSLVDAHDYSELSDSDSADSDEENSNILYSLTTNH</sequence>
<feature type="compositionally biased region" description="Polar residues" evidence="4">
    <location>
        <begin position="88"/>
        <end position="99"/>
    </location>
</feature>
<reference evidence="6" key="1">
    <citation type="submission" date="2021-02" db="EMBL/GenBank/DDBJ databases">
        <authorList>
            <person name="Nowell W R."/>
        </authorList>
    </citation>
    <scope>NUCLEOTIDE SEQUENCE</scope>
</reference>
<dbReference type="PROSITE" id="PS50966">
    <property type="entry name" value="ZF_SWIM"/>
    <property type="match status" value="1"/>
</dbReference>